<sequence length="408" mass="42477">MSHLWIDASAGVAGDMLLGALLDAGARLDVVRDAVDTVVPGEVIVDVAPVTRAGLRALKAHVDPREPAPPHRTWTQIRTLLSPLDGRVRDRAVAAFALLAEAEAAVHGTPVEDVHFHEVGALDSITDVVGVCAALDDLGVESVSAGEVAVGSGRTRTAHGELPVPVPAVAQLARRWRVRGGGAGELATPTGMALVRSLAERCEEVPSMRVDAVGVGAGARDTPGRANVVRVLLGQVEAAEPGGAVLLEANVDDLDPRLWPGVLSALLEAGASDAWLVPIVMKKGRPAHTLSVLCDPVRADPLRAAMFRHTSTLGVRESPRRKTALARAFVDVDVWGEPVAVKVGYADGVLVQVMPEFEDLAALARRQRRPERDVLAAAVRAAAAAGLVVGADAAVLGGLRATTGNRLP</sequence>
<evidence type="ECO:0000313" key="3">
    <source>
        <dbReference type="EMBL" id="SHN14478.1"/>
    </source>
</evidence>
<comment type="similarity">
    <text evidence="2">Belongs to the LarC family.</text>
</comment>
<dbReference type="HAMAP" id="MF_01074">
    <property type="entry name" value="LarC"/>
    <property type="match status" value="1"/>
</dbReference>
<name>A0A1M7PC34_9ACTN</name>
<evidence type="ECO:0000256" key="1">
    <source>
        <dbReference type="ARBA" id="ARBA00022596"/>
    </source>
</evidence>
<keyword evidence="1 2" id="KW-0533">Nickel</keyword>
<comment type="catalytic activity">
    <reaction evidence="2">
        <text>Ni(II)-pyridinium-3,5-bisthiocarboxylate mononucleotide = pyridinium-3,5-bisthiocarboxylate mononucleotide + Ni(2+)</text>
        <dbReference type="Rhea" id="RHEA:54784"/>
        <dbReference type="ChEBI" id="CHEBI:49786"/>
        <dbReference type="ChEBI" id="CHEBI:137372"/>
        <dbReference type="ChEBI" id="CHEBI:137373"/>
        <dbReference type="EC" id="4.99.1.12"/>
    </reaction>
</comment>
<dbReference type="EC" id="4.99.1.12" evidence="2"/>
<organism evidence="3 4">
    <name type="scientific">Cryptosporangium aurantiacum</name>
    <dbReference type="NCBI Taxonomy" id="134849"/>
    <lineage>
        <taxon>Bacteria</taxon>
        <taxon>Bacillati</taxon>
        <taxon>Actinomycetota</taxon>
        <taxon>Actinomycetes</taxon>
        <taxon>Cryptosporangiales</taxon>
        <taxon>Cryptosporangiaceae</taxon>
        <taxon>Cryptosporangium</taxon>
    </lineage>
</organism>
<dbReference type="GO" id="GO:0016829">
    <property type="term" value="F:lyase activity"/>
    <property type="evidence" value="ECO:0007669"/>
    <property type="project" value="UniProtKB-UniRule"/>
</dbReference>
<dbReference type="GO" id="GO:0016151">
    <property type="term" value="F:nickel cation binding"/>
    <property type="evidence" value="ECO:0007669"/>
    <property type="project" value="UniProtKB-UniRule"/>
</dbReference>
<dbReference type="Proteomes" id="UP000184440">
    <property type="component" value="Unassembled WGS sequence"/>
</dbReference>
<reference evidence="3 4" key="1">
    <citation type="submission" date="2016-11" db="EMBL/GenBank/DDBJ databases">
        <authorList>
            <person name="Jaros S."/>
            <person name="Januszkiewicz K."/>
            <person name="Wedrychowicz H."/>
        </authorList>
    </citation>
    <scope>NUCLEOTIDE SEQUENCE [LARGE SCALE GENOMIC DNA]</scope>
    <source>
        <strain evidence="3 4">DSM 46144</strain>
    </source>
</reference>
<dbReference type="Pfam" id="PF01969">
    <property type="entry name" value="Ni_insertion"/>
    <property type="match status" value="1"/>
</dbReference>
<dbReference type="STRING" id="134849.SAMN05443668_103191"/>
<dbReference type="AlphaFoldDB" id="A0A1M7PC34"/>
<dbReference type="Gene3D" id="3.10.20.300">
    <property type="entry name" value="mk0293 like domain"/>
    <property type="match status" value="1"/>
</dbReference>
<evidence type="ECO:0000313" key="4">
    <source>
        <dbReference type="Proteomes" id="UP000184440"/>
    </source>
</evidence>
<dbReference type="RefSeq" id="WP_073255792.1">
    <property type="nucleotide sequence ID" value="NZ_FRCS01000003.1"/>
</dbReference>
<dbReference type="EMBL" id="FRCS01000003">
    <property type="protein sequence ID" value="SHN14478.1"/>
    <property type="molecule type" value="Genomic_DNA"/>
</dbReference>
<keyword evidence="2" id="KW-0456">Lyase</keyword>
<dbReference type="PANTHER" id="PTHR36566:SF1">
    <property type="entry name" value="PYRIDINIUM-3,5-BISTHIOCARBOXYLIC ACID MONONUCLEOTIDE NICKEL INSERTION PROTEIN"/>
    <property type="match status" value="1"/>
</dbReference>
<protein>
    <recommendedName>
        <fullName evidence="2">Pyridinium-3,5-bisthiocarboxylic acid mononucleotide nickel insertion protein</fullName>
        <shortName evidence="2">P2TMN nickel insertion protein</shortName>
        <ecNumber evidence="2">4.99.1.12</ecNumber>
    </recommendedName>
    <alternativeName>
        <fullName evidence="2">Nickel-pincer cofactor biosynthesis protein LarC</fullName>
    </alternativeName>
</protein>
<dbReference type="PANTHER" id="PTHR36566">
    <property type="entry name" value="NICKEL INSERTION PROTEIN-RELATED"/>
    <property type="match status" value="1"/>
</dbReference>
<evidence type="ECO:0000256" key="2">
    <source>
        <dbReference type="HAMAP-Rule" id="MF_01074"/>
    </source>
</evidence>
<dbReference type="GO" id="GO:0051604">
    <property type="term" value="P:protein maturation"/>
    <property type="evidence" value="ECO:0007669"/>
    <property type="project" value="UniProtKB-UniRule"/>
</dbReference>
<dbReference type="NCBIfam" id="TIGR00299">
    <property type="entry name" value="nickel pincer cofactor biosynthesis protein LarC"/>
    <property type="match status" value="1"/>
</dbReference>
<dbReference type="Gene3D" id="3.30.70.1380">
    <property type="entry name" value="Transcriptional regulatory protein pf0864 domain like"/>
    <property type="match status" value="1"/>
</dbReference>
<proteinExistence type="inferred from homology"/>
<gene>
    <name evidence="2" type="primary">larC</name>
    <name evidence="3" type="ORF">SAMN05443668_103191</name>
</gene>
<dbReference type="InterPro" id="IPR002822">
    <property type="entry name" value="Ni_insertion"/>
</dbReference>
<accession>A0A1M7PC34</accession>
<comment type="function">
    <text evidence="2">Involved in the biosynthesis of a nickel-pincer cofactor ((SCS)Ni(II) pincer complex). Binds Ni(2+), and functions in nickel delivery to pyridinium-3,5-bisthiocarboxylic acid mononucleotide (P2TMN), to form the mature cofactor. Is thus probably required for the activation of nickel-pincer cofactor-dependent enzymes.</text>
</comment>
<keyword evidence="4" id="KW-1185">Reference proteome</keyword>